<feature type="domain" description="Peptidase C45 hydrolase" evidence="1">
    <location>
        <begin position="98"/>
        <end position="321"/>
    </location>
</feature>
<dbReference type="InterPro" id="IPR029055">
    <property type="entry name" value="Ntn_hydrolases_N"/>
</dbReference>
<reference evidence="2 3" key="1">
    <citation type="submission" date="2021-03" db="EMBL/GenBank/DDBJ databases">
        <title>Caproiciproducens sp. nov. isolated from feces of cow.</title>
        <authorList>
            <person name="Choi J.-Y."/>
        </authorList>
    </citation>
    <scope>NUCLEOTIDE SEQUENCE [LARGE SCALE GENOMIC DNA]</scope>
    <source>
        <strain evidence="2 3">AGMB10547</strain>
    </source>
</reference>
<dbReference type="InterPro" id="IPR047801">
    <property type="entry name" value="Peptidase_C45"/>
</dbReference>
<dbReference type="EMBL" id="JAGFNZ010000001">
    <property type="protein sequence ID" value="MBW7571899.1"/>
    <property type="molecule type" value="Genomic_DNA"/>
</dbReference>
<proteinExistence type="predicted"/>
<dbReference type="SUPFAM" id="SSF56235">
    <property type="entry name" value="N-terminal nucleophile aminohydrolases (Ntn hydrolases)"/>
    <property type="match status" value="1"/>
</dbReference>
<accession>A0ABS7DKS2</accession>
<dbReference type="InterPro" id="IPR005079">
    <property type="entry name" value="Peptidase_C45_hydrolase"/>
</dbReference>
<name>A0ABS7DKS2_9FIRM</name>
<keyword evidence="2" id="KW-0378">Hydrolase</keyword>
<dbReference type="Gene3D" id="3.60.60.10">
    <property type="entry name" value="Penicillin V Acylase, Chain A"/>
    <property type="match status" value="1"/>
</dbReference>
<dbReference type="RefSeq" id="WP_219964278.1">
    <property type="nucleotide sequence ID" value="NZ_JAGFNZ010000001.1"/>
</dbReference>
<dbReference type="CDD" id="cd01935">
    <property type="entry name" value="Ntn_CGH_like"/>
    <property type="match status" value="1"/>
</dbReference>
<dbReference type="NCBIfam" id="NF040521">
    <property type="entry name" value="C45_proenzyme"/>
    <property type="match status" value="1"/>
</dbReference>
<dbReference type="InterPro" id="IPR047794">
    <property type="entry name" value="C45_proenzyme-like"/>
</dbReference>
<dbReference type="PANTHER" id="PTHR34180:SF1">
    <property type="entry name" value="BETA-ALANYL-DOPAMINE_CARCININE HYDROLASE"/>
    <property type="match status" value="1"/>
</dbReference>
<organism evidence="2 3">
    <name type="scientific">Caproiciproducens faecalis</name>
    <dbReference type="NCBI Taxonomy" id="2820301"/>
    <lineage>
        <taxon>Bacteria</taxon>
        <taxon>Bacillati</taxon>
        <taxon>Bacillota</taxon>
        <taxon>Clostridia</taxon>
        <taxon>Eubacteriales</taxon>
        <taxon>Acutalibacteraceae</taxon>
        <taxon>Caproiciproducens</taxon>
    </lineage>
</organism>
<evidence type="ECO:0000313" key="3">
    <source>
        <dbReference type="Proteomes" id="UP000719942"/>
    </source>
</evidence>
<keyword evidence="3" id="KW-1185">Reference proteome</keyword>
<dbReference type="PANTHER" id="PTHR34180">
    <property type="entry name" value="PEPTIDASE C45"/>
    <property type="match status" value="1"/>
</dbReference>
<sequence>MYHPRLKGSHYEMGLRYGEILRKGGQDFSFVLQLSPGQRSFGIACLSVCETVVPELCREIKGLADGLGVYYEDLSVWLLTMYGHDDVHGCTCFCYTDSGNTFLARNSDMFPELKDTCESILYRPDKGYIFLGHSTSFIQMEDGINEHGLAAGINFLMSKTYKPGLNTGMIVRHVLESCRNVKEAVDRIGALPIATTQNIILADRDGDMAVVESSPQKIAVRRPQRGDAWLVSANHFVSETMQAEHANPEENWYRSCDRYTTVQTALASPAVKKDTVWAQNLLSGKMGFICQYEKEMNFDTLWSALYNVSALKVFCAEGNPSKTRFKEDTRLAWGISKADCTPSHL</sequence>
<evidence type="ECO:0000313" key="2">
    <source>
        <dbReference type="EMBL" id="MBW7571899.1"/>
    </source>
</evidence>
<evidence type="ECO:0000259" key="1">
    <source>
        <dbReference type="Pfam" id="PF03417"/>
    </source>
</evidence>
<dbReference type="Pfam" id="PF03417">
    <property type="entry name" value="AAT"/>
    <property type="match status" value="1"/>
</dbReference>
<gene>
    <name evidence="2" type="ORF">J5W02_03655</name>
</gene>
<protein>
    <submittedName>
        <fullName evidence="2">Linear amide C-N hydrolase</fullName>
    </submittedName>
</protein>
<dbReference type="GO" id="GO:0016787">
    <property type="term" value="F:hydrolase activity"/>
    <property type="evidence" value="ECO:0007669"/>
    <property type="project" value="UniProtKB-KW"/>
</dbReference>
<comment type="caution">
    <text evidence="2">The sequence shown here is derived from an EMBL/GenBank/DDBJ whole genome shotgun (WGS) entry which is preliminary data.</text>
</comment>
<dbReference type="Proteomes" id="UP000719942">
    <property type="component" value="Unassembled WGS sequence"/>
</dbReference>